<dbReference type="InterPro" id="IPR009006">
    <property type="entry name" value="Ala_racemase/Decarboxylase_C"/>
</dbReference>
<proteinExistence type="inferred from homology"/>
<comment type="caution">
    <text evidence="7">The sequence shown here is derived from an EMBL/GenBank/DDBJ whole genome shotgun (WGS) entry which is preliminary data.</text>
</comment>
<evidence type="ECO:0000259" key="5">
    <source>
        <dbReference type="Pfam" id="PF00278"/>
    </source>
</evidence>
<evidence type="ECO:0000256" key="3">
    <source>
        <dbReference type="PIRSR" id="PIRSR600183-50"/>
    </source>
</evidence>
<evidence type="ECO:0000256" key="4">
    <source>
        <dbReference type="RuleBase" id="RU003737"/>
    </source>
</evidence>
<dbReference type="PANTHER" id="PTHR43727:SF2">
    <property type="entry name" value="GROUP IV DECARBOXYLASE"/>
    <property type="match status" value="1"/>
</dbReference>
<dbReference type="PANTHER" id="PTHR43727">
    <property type="entry name" value="DIAMINOPIMELATE DECARBOXYLASE"/>
    <property type="match status" value="1"/>
</dbReference>
<dbReference type="SUPFAM" id="SSF50621">
    <property type="entry name" value="Alanine racemase C-terminal domain-like"/>
    <property type="match status" value="1"/>
</dbReference>
<protein>
    <submittedName>
        <fullName evidence="7">Decarboxylase</fullName>
    </submittedName>
</protein>
<name>A0A318NED1_9ACTN</name>
<reference evidence="7 8" key="1">
    <citation type="submission" date="2018-03" db="EMBL/GenBank/DDBJ databases">
        <title>Bioinformatic expansion and discovery of thiopeptide antibiotics.</title>
        <authorList>
            <person name="Schwalen C.J."/>
            <person name="Hudson G.A."/>
            <person name="Mitchell D.A."/>
        </authorList>
    </citation>
    <scope>NUCLEOTIDE SEQUENCE [LARGE SCALE GENOMIC DNA]</scope>
    <source>
        <strain evidence="7 8">NRRL 8041</strain>
    </source>
</reference>
<dbReference type="GO" id="GO:0009089">
    <property type="term" value="P:lysine biosynthetic process via diaminopimelate"/>
    <property type="evidence" value="ECO:0007669"/>
    <property type="project" value="TreeGrafter"/>
</dbReference>
<dbReference type="Pfam" id="PF00278">
    <property type="entry name" value="Orn_DAP_Arg_deC"/>
    <property type="match status" value="1"/>
</dbReference>
<feature type="domain" description="Orn/DAP/Arg decarboxylase 2 N-terminal" evidence="6">
    <location>
        <begin position="21"/>
        <end position="274"/>
    </location>
</feature>
<dbReference type="PRINTS" id="PR01179">
    <property type="entry name" value="ODADCRBXLASE"/>
</dbReference>
<dbReference type="OrthoDB" id="9802241at2"/>
<dbReference type="GO" id="GO:0008836">
    <property type="term" value="F:diaminopimelate decarboxylase activity"/>
    <property type="evidence" value="ECO:0007669"/>
    <property type="project" value="TreeGrafter"/>
</dbReference>
<gene>
    <name evidence="7" type="ORF">C7C45_23055</name>
</gene>
<dbReference type="SUPFAM" id="SSF51419">
    <property type="entry name" value="PLP-binding barrel"/>
    <property type="match status" value="1"/>
</dbReference>
<dbReference type="Gene3D" id="3.20.20.10">
    <property type="entry name" value="Alanine racemase"/>
    <property type="match status" value="1"/>
</dbReference>
<feature type="modified residue" description="N6-(pyridoxal phosphate)lysine" evidence="3">
    <location>
        <position position="45"/>
    </location>
</feature>
<organism evidence="7 8">
    <name type="scientific">Micromonospora arborensis</name>
    <dbReference type="NCBI Taxonomy" id="2116518"/>
    <lineage>
        <taxon>Bacteria</taxon>
        <taxon>Bacillati</taxon>
        <taxon>Actinomycetota</taxon>
        <taxon>Actinomycetes</taxon>
        <taxon>Micromonosporales</taxon>
        <taxon>Micromonosporaceae</taxon>
        <taxon>Micromonospora</taxon>
    </lineage>
</organism>
<sequence>MSAYAHLAERYGTPLYVYDLDRVEAAREALKAALPEAVDLFYAVKANPHAEVAAAVRGADRTRAEISSTGELAVAIEAGFAAADCLYTGPGKTTGELDVAIGRGVRTFSAESPGDLRRIGRVADRHGVVVDCLLRVNSAAAKATTSSIRMTGAPSQFGLDSETLPDVLPELTRVPGTRLAGAHFFPLSSAADEESLIAEFQHTIGLAARLHEDLGLPLRLLDIGGGFSVPYATPGPRARYDKLRSELESALDTSFPRWRDGEPRIACESGRYLVGDGGTLLCGVVNVKESRQRRFVVLDAGINTFGGLSGLGRLLPAKISTAAEPVQVASLVGPLCTPGDVLARDVPLPDLAPGDVLEIPNAGAYGPSASLLAFLGRPAPAEVVVRGDEVLSVSRLDYRRVYGPAT</sequence>
<accession>A0A318NED1</accession>
<dbReference type="EMBL" id="PYBV01000029">
    <property type="protein sequence ID" value="PYC66958.1"/>
    <property type="molecule type" value="Genomic_DNA"/>
</dbReference>
<evidence type="ECO:0000256" key="1">
    <source>
        <dbReference type="ARBA" id="ARBA00001933"/>
    </source>
</evidence>
<dbReference type="InterPro" id="IPR022644">
    <property type="entry name" value="De-COase2_N"/>
</dbReference>
<evidence type="ECO:0000313" key="8">
    <source>
        <dbReference type="Proteomes" id="UP000248333"/>
    </source>
</evidence>
<dbReference type="PROSITE" id="PS00879">
    <property type="entry name" value="ODR_DC_2_2"/>
    <property type="match status" value="1"/>
</dbReference>
<keyword evidence="8" id="KW-1185">Reference proteome</keyword>
<dbReference type="Gene3D" id="2.40.37.10">
    <property type="entry name" value="Lyase, Ornithine Decarboxylase, Chain A, domain 1"/>
    <property type="match status" value="1"/>
</dbReference>
<evidence type="ECO:0000313" key="7">
    <source>
        <dbReference type="EMBL" id="PYC66958.1"/>
    </source>
</evidence>
<comment type="similarity">
    <text evidence="4">Belongs to the Orn/Lys/Arg decarboxylase class-II family.</text>
</comment>
<feature type="active site" description="Proton donor" evidence="3">
    <location>
        <position position="336"/>
    </location>
</feature>
<dbReference type="InterPro" id="IPR022657">
    <property type="entry name" value="De-COase2_CS"/>
</dbReference>
<keyword evidence="2 3" id="KW-0663">Pyridoxal phosphate</keyword>
<dbReference type="Proteomes" id="UP000248333">
    <property type="component" value="Unassembled WGS sequence"/>
</dbReference>
<dbReference type="InterPro" id="IPR022643">
    <property type="entry name" value="De-COase2_C"/>
</dbReference>
<comment type="cofactor">
    <cofactor evidence="1 3">
        <name>pyridoxal 5'-phosphate</name>
        <dbReference type="ChEBI" id="CHEBI:597326"/>
    </cofactor>
</comment>
<dbReference type="InterPro" id="IPR029066">
    <property type="entry name" value="PLP-binding_barrel"/>
</dbReference>
<feature type="domain" description="Orn/DAP/Arg decarboxylase 2 C-terminal" evidence="5">
    <location>
        <begin position="16"/>
        <end position="363"/>
    </location>
</feature>
<evidence type="ECO:0000259" key="6">
    <source>
        <dbReference type="Pfam" id="PF02784"/>
    </source>
</evidence>
<dbReference type="AlphaFoldDB" id="A0A318NED1"/>
<evidence type="ECO:0000256" key="2">
    <source>
        <dbReference type="ARBA" id="ARBA00022898"/>
    </source>
</evidence>
<dbReference type="RefSeq" id="WP_110565790.1">
    <property type="nucleotide sequence ID" value="NZ_PYBV01000029.1"/>
</dbReference>
<dbReference type="InterPro" id="IPR000183">
    <property type="entry name" value="Orn/DAP/Arg_de-COase"/>
</dbReference>
<dbReference type="Pfam" id="PF02784">
    <property type="entry name" value="Orn_Arg_deC_N"/>
    <property type="match status" value="1"/>
</dbReference>